<evidence type="ECO:0000256" key="5">
    <source>
        <dbReference type="ARBA" id="ARBA00023288"/>
    </source>
</evidence>
<reference evidence="6 7" key="1">
    <citation type="submission" date="2014-01" db="EMBL/GenBank/DDBJ databases">
        <authorList>
            <person name="Zelazny A."/>
            <person name="Olivier K."/>
            <person name="Sampaio E.P."/>
            <person name="Holland S.M."/>
            <person name="Tallon L.J."/>
            <person name="Sadzewicz L.K."/>
            <person name="Sengamalay N."/>
            <person name="Fraser C.M."/>
            <person name="Hine E."/>
            <person name="Shefchek K.A."/>
            <person name="Das S.P."/>
            <person name="Shallom S.J."/>
            <person name="Agrawal S."/>
            <person name="Tettelin H."/>
        </authorList>
    </citation>
    <scope>NUCLEOTIDE SEQUENCE [LARGE SCALE GENOMIC DNA]</scope>
    <source>
        <strain evidence="6 7">MAB_030201_1075</strain>
    </source>
</reference>
<comment type="caution">
    <text evidence="6">The sequence shown here is derived from an EMBL/GenBank/DDBJ whole genome shotgun (WGS) entry which is preliminary data.</text>
</comment>
<keyword evidence="5" id="KW-0449">Lipoprotein</keyword>
<evidence type="ECO:0000313" key="6">
    <source>
        <dbReference type="EMBL" id="ETZ90312.1"/>
    </source>
</evidence>
<keyword evidence="2" id="KW-0732">Signal</keyword>
<keyword evidence="4" id="KW-0564">Palmitate</keyword>
<evidence type="ECO:0000256" key="4">
    <source>
        <dbReference type="ARBA" id="ARBA00023139"/>
    </source>
</evidence>
<proteinExistence type="predicted"/>
<name>A0A829PTC1_9MYCO</name>
<sequence>MTFVNIGSDSDGIAARLTAGESPSLESLTLGVIDGQPVIYSPSNGGAKPEVTKSGRSYKIAGPATAGLSTPATFELEFTCPAGR</sequence>
<dbReference type="Pfam" id="PF05481">
    <property type="entry name" value="Myco_19_kDa"/>
    <property type="match status" value="1"/>
</dbReference>
<gene>
    <name evidence="6" type="ORF">L829_3894</name>
</gene>
<dbReference type="AlphaFoldDB" id="A0A829PTC1"/>
<keyword evidence="1" id="KW-1003">Cell membrane</keyword>
<evidence type="ECO:0000256" key="2">
    <source>
        <dbReference type="ARBA" id="ARBA00022729"/>
    </source>
</evidence>
<dbReference type="Proteomes" id="UP000019854">
    <property type="component" value="Unassembled WGS sequence"/>
</dbReference>
<evidence type="ECO:0000313" key="7">
    <source>
        <dbReference type="Proteomes" id="UP000019854"/>
    </source>
</evidence>
<dbReference type="InterPro" id="IPR008691">
    <property type="entry name" value="LpqH"/>
</dbReference>
<organism evidence="6 7">
    <name type="scientific">Mycobacteroides abscessus MAB_030201_1075</name>
    <dbReference type="NCBI Taxonomy" id="1335410"/>
    <lineage>
        <taxon>Bacteria</taxon>
        <taxon>Bacillati</taxon>
        <taxon>Actinomycetota</taxon>
        <taxon>Actinomycetes</taxon>
        <taxon>Mycobacteriales</taxon>
        <taxon>Mycobacteriaceae</taxon>
        <taxon>Mycobacteroides</taxon>
        <taxon>Mycobacteroides abscessus</taxon>
    </lineage>
</organism>
<accession>A0A829PTC1</accession>
<evidence type="ECO:0000256" key="1">
    <source>
        <dbReference type="ARBA" id="ARBA00022475"/>
    </source>
</evidence>
<dbReference type="GO" id="GO:0016020">
    <property type="term" value="C:membrane"/>
    <property type="evidence" value="ECO:0007669"/>
    <property type="project" value="InterPro"/>
</dbReference>
<protein>
    <submittedName>
        <fullName evidence="6">Conserved 19 kDa lipoantigen family protein</fullName>
    </submittedName>
</protein>
<keyword evidence="3" id="KW-0472">Membrane</keyword>
<dbReference type="EMBL" id="JAOX01000001">
    <property type="protein sequence ID" value="ETZ90312.1"/>
    <property type="molecule type" value="Genomic_DNA"/>
</dbReference>
<evidence type="ECO:0000256" key="3">
    <source>
        <dbReference type="ARBA" id="ARBA00023136"/>
    </source>
</evidence>